<dbReference type="GO" id="GO:0090575">
    <property type="term" value="C:RNA polymerase II transcription regulator complex"/>
    <property type="evidence" value="ECO:0007669"/>
    <property type="project" value="TreeGrafter"/>
</dbReference>
<evidence type="ECO:0000313" key="10">
    <source>
        <dbReference type="EMBL" id="EFO63167.1"/>
    </source>
</evidence>
<evidence type="ECO:0000256" key="6">
    <source>
        <dbReference type="ARBA" id="ARBA00023242"/>
    </source>
</evidence>
<dbReference type="Proteomes" id="UP000008974">
    <property type="component" value="Unassembled WGS sequence"/>
</dbReference>
<comment type="similarity">
    <text evidence="2 7">Belongs to the E2F/DP family.</text>
</comment>
<name>E1F323_GIAIA</name>
<dbReference type="VEuPathDB" id="GiardiaDB:GLP15_1009"/>
<dbReference type="InterPro" id="IPR003316">
    <property type="entry name" value="E2F_WHTH_DNA-bd_dom"/>
</dbReference>
<dbReference type="AlphaFoldDB" id="E1F323"/>
<evidence type="ECO:0000256" key="1">
    <source>
        <dbReference type="ARBA" id="ARBA00004123"/>
    </source>
</evidence>
<feature type="region of interest" description="Disordered" evidence="8">
    <location>
        <begin position="279"/>
        <end position="301"/>
    </location>
</feature>
<feature type="compositionally biased region" description="Polar residues" evidence="8">
    <location>
        <begin position="284"/>
        <end position="297"/>
    </location>
</feature>
<comment type="subcellular location">
    <subcellularLocation>
        <location evidence="1 7">Nucleus</location>
    </subcellularLocation>
</comment>
<comment type="caution">
    <text evidence="10">The sequence shown here is derived from an EMBL/GenBank/DDBJ whole genome shotgun (WGS) entry which is preliminary data.</text>
</comment>
<sequence>MHLAGQSPQVRQRSPKVRKLVDLTRKFFAIACNHEEPFGFTIKEVCDKLAIESRRLYDLINVLEALGIIIKQQGPHYEFIGLAFVDQAVQAFVSRAASSSSTNLNANTRFKLHELSIWFMSHIIKAAPGNVSLASIESTLGLKSSQVRRLYDITNILEGMHLITIINQRGSKPSYSWNNESLSTVCRGIITKAGQMGLSTSLSEQSFKDGHTSRSGHTLHNVDPDCYPPRKRKQAFYRDPRNDCSSTSSRSDSCSVSSDSALLSCESAEVGLASPITDRLQPVENVSQSSISDSTSPREGPGTMHIVTLSSPSKAVLVSDHAYWGISHDTPQTRRFFSSLLKLSQEKENKLPPPLAVPSNTTPTASITPCGTVLPLSKGCVDQTPHLQKLYTDIRESSVSTELTPLEITLDPCALEAHANGAH</sequence>
<dbReference type="Gene3D" id="1.10.10.10">
    <property type="entry name" value="Winged helix-like DNA-binding domain superfamily/Winged helix DNA-binding domain"/>
    <property type="match status" value="2"/>
</dbReference>
<dbReference type="SUPFAM" id="SSF46785">
    <property type="entry name" value="Winged helix' DNA-binding domain"/>
    <property type="match status" value="2"/>
</dbReference>
<reference evidence="10 11" key="1">
    <citation type="journal article" date="2010" name="BMC Genomics">
        <title>Genome analysis and comparative genomics of a Giardia intestinalis assemblage E isolate.</title>
        <authorList>
            <person name="Jerlstrom-Hultqvist J."/>
            <person name="Franzen O."/>
            <person name="Ankarklev J."/>
            <person name="Xu F."/>
            <person name="Nohynkova E."/>
            <person name="Andersson J.O."/>
            <person name="Svard S.G."/>
            <person name="Andersson B."/>
        </authorList>
    </citation>
    <scope>NUCLEOTIDE SEQUENCE [LARGE SCALE GENOMIC DNA]</scope>
    <source>
        <strain evidence="10 11">P15</strain>
    </source>
</reference>
<keyword evidence="3 7" id="KW-0805">Transcription regulation</keyword>
<keyword evidence="4 7" id="KW-0238">DNA-binding</keyword>
<dbReference type="FunFam" id="1.10.10.10:FF:000458">
    <property type="entry name" value="E2F-like (Mammalian transcription factor)"/>
    <property type="match status" value="1"/>
</dbReference>
<evidence type="ECO:0000313" key="11">
    <source>
        <dbReference type="Proteomes" id="UP000008974"/>
    </source>
</evidence>
<dbReference type="Pfam" id="PF02319">
    <property type="entry name" value="WHD_E2F_TDP"/>
    <property type="match status" value="2"/>
</dbReference>
<dbReference type="OMA" id="HELSIWF"/>
<dbReference type="PANTHER" id="PTHR12081:SF7">
    <property type="entry name" value="TRANSCRIPTION FACTOR EFL-3"/>
    <property type="match status" value="1"/>
</dbReference>
<feature type="domain" description="E2F/DP family winged-helix DNA-binding" evidence="9">
    <location>
        <begin position="107"/>
        <end position="179"/>
    </location>
</feature>
<evidence type="ECO:0000256" key="5">
    <source>
        <dbReference type="ARBA" id="ARBA00023163"/>
    </source>
</evidence>
<organism evidence="10 11">
    <name type="scientific">Giardia intestinalis (strain P15)</name>
    <name type="common">Giardia lamblia</name>
    <dbReference type="NCBI Taxonomy" id="658858"/>
    <lineage>
        <taxon>Eukaryota</taxon>
        <taxon>Metamonada</taxon>
        <taxon>Diplomonadida</taxon>
        <taxon>Hexamitidae</taxon>
        <taxon>Giardiinae</taxon>
        <taxon>Giardia</taxon>
    </lineage>
</organism>
<accession>E1F323</accession>
<evidence type="ECO:0000256" key="2">
    <source>
        <dbReference type="ARBA" id="ARBA00010940"/>
    </source>
</evidence>
<feature type="region of interest" description="Disordered" evidence="8">
    <location>
        <begin position="201"/>
        <end position="257"/>
    </location>
</feature>
<protein>
    <recommendedName>
        <fullName evidence="9">E2F/DP family winged-helix DNA-binding domain-containing protein</fullName>
    </recommendedName>
</protein>
<dbReference type="GO" id="GO:0000981">
    <property type="term" value="F:DNA-binding transcription factor activity, RNA polymerase II-specific"/>
    <property type="evidence" value="ECO:0007669"/>
    <property type="project" value="TreeGrafter"/>
</dbReference>
<keyword evidence="6 7" id="KW-0539">Nucleus</keyword>
<dbReference type="OrthoDB" id="5318at2759"/>
<proteinExistence type="inferred from homology"/>
<evidence type="ECO:0000256" key="4">
    <source>
        <dbReference type="ARBA" id="ARBA00023125"/>
    </source>
</evidence>
<evidence type="ECO:0000256" key="3">
    <source>
        <dbReference type="ARBA" id="ARBA00023015"/>
    </source>
</evidence>
<dbReference type="InterPro" id="IPR036390">
    <property type="entry name" value="WH_DNA-bd_sf"/>
</dbReference>
<dbReference type="GO" id="GO:0000978">
    <property type="term" value="F:RNA polymerase II cis-regulatory region sequence-specific DNA binding"/>
    <property type="evidence" value="ECO:0007669"/>
    <property type="project" value="InterPro"/>
</dbReference>
<evidence type="ECO:0000256" key="7">
    <source>
        <dbReference type="RuleBase" id="RU003796"/>
    </source>
</evidence>
<dbReference type="PANTHER" id="PTHR12081">
    <property type="entry name" value="TRANSCRIPTION FACTOR E2F"/>
    <property type="match status" value="1"/>
</dbReference>
<keyword evidence="5 7" id="KW-0804">Transcription</keyword>
<gene>
    <name evidence="10" type="ORF">GLP15_1009</name>
</gene>
<dbReference type="InterPro" id="IPR015633">
    <property type="entry name" value="E2F"/>
</dbReference>
<evidence type="ECO:0000259" key="9">
    <source>
        <dbReference type="SMART" id="SM01372"/>
    </source>
</evidence>
<dbReference type="InterPro" id="IPR036388">
    <property type="entry name" value="WH-like_DNA-bd_sf"/>
</dbReference>
<feature type="compositionally biased region" description="Low complexity" evidence="8">
    <location>
        <begin position="245"/>
        <end position="257"/>
    </location>
</feature>
<evidence type="ECO:0000256" key="8">
    <source>
        <dbReference type="SAM" id="MobiDB-lite"/>
    </source>
</evidence>
<feature type="domain" description="E2F/DP family winged-helix DNA-binding" evidence="9">
    <location>
        <begin position="15"/>
        <end position="81"/>
    </location>
</feature>
<dbReference type="SMART" id="SM01372">
    <property type="entry name" value="E2F_TDP"/>
    <property type="match status" value="2"/>
</dbReference>
<dbReference type="EMBL" id="ACVC01000142">
    <property type="protein sequence ID" value="EFO63167.1"/>
    <property type="molecule type" value="Genomic_DNA"/>
</dbReference>